<gene>
    <name evidence="2" type="ORF">HYPSUDRAFT_66807</name>
</gene>
<accession>A0A0D2PSW9</accession>
<organism evidence="2 3">
    <name type="scientific">Hypholoma sublateritium (strain FD-334 SS-4)</name>
    <dbReference type="NCBI Taxonomy" id="945553"/>
    <lineage>
        <taxon>Eukaryota</taxon>
        <taxon>Fungi</taxon>
        <taxon>Dikarya</taxon>
        <taxon>Basidiomycota</taxon>
        <taxon>Agaricomycotina</taxon>
        <taxon>Agaricomycetes</taxon>
        <taxon>Agaricomycetidae</taxon>
        <taxon>Agaricales</taxon>
        <taxon>Agaricineae</taxon>
        <taxon>Strophariaceae</taxon>
        <taxon>Hypholoma</taxon>
    </lineage>
</organism>
<dbReference type="STRING" id="945553.A0A0D2PSW9"/>
<sequence>MSAHKIVRPRACKANFNFFRHLELTIPGALPSPSTLHFHPRAPIGLVFDCVLYYCRISHHNSGLLSPVACTALYLHPHTEYPTHPWMFPAGDFNFVVAGLATFAATVGYACSRRLSFSSTSSTNQPAPDHLLASTSTLSDSSTMLVDHDSKTASEDIISSQEVSQFNMDHDSPHALRSDYATTSSPAGPAPTSPTRRESLKRKAPHDGFDEPNKQDKLGYPHNLANIYPNKRSRTPSSDSIQSEASSGHPSPESTLDSIVPSTTISEDVEIPMIESDPQPIISALSKTAAAVINAAINAATPATEPPLSPSPPPEPEAEAEPVAALNQSPVPLAIVEKQVSPSTQTVPLPETEEKASHPAVPPSEPKRTSVPPATESSTTPTPMTPKSLAHPGFGAFANRDAFSLSRPTTPNALSLKPFTIPSSNPFAAFAGSASPFSAAALGKPASPSPFAASSSFFAKSSGSSTAVGTIGAAGRDFFTVDPKARPVWGTLAGADLKTHQNELGEAALAPGGVFALEKAAEPAKDAPVDETAAAETEVDREERERVEKERLAAREREEQEVREQEKREKKERRERKRKEREVGHAIVGATATAAHPKDKYTPVTGEEGEDVELEQKGVKLFIKRGDKPFSEAIPGHIKLLANRATLEERILFRREPLWKVSMNVRVQPTVRATYVAQENVLRFILKEMVPEEGTEGGASADNLKQEVAIYVVKPGRSCSKQDFKEFAESLLESSQFNPDAAKKPRLA</sequence>
<evidence type="ECO:0000313" key="3">
    <source>
        <dbReference type="Proteomes" id="UP000054270"/>
    </source>
</evidence>
<dbReference type="InterPro" id="IPR011993">
    <property type="entry name" value="PH-like_dom_sf"/>
</dbReference>
<dbReference type="AlphaFoldDB" id="A0A0D2PSW9"/>
<dbReference type="EMBL" id="KN817547">
    <property type="protein sequence ID" value="KJA22840.1"/>
    <property type="molecule type" value="Genomic_DNA"/>
</dbReference>
<evidence type="ECO:0000256" key="1">
    <source>
        <dbReference type="SAM" id="MobiDB-lite"/>
    </source>
</evidence>
<feature type="compositionally biased region" description="Basic and acidic residues" evidence="1">
    <location>
        <begin position="205"/>
        <end position="219"/>
    </location>
</feature>
<keyword evidence="3" id="KW-1185">Reference proteome</keyword>
<dbReference type="Proteomes" id="UP000054270">
    <property type="component" value="Unassembled WGS sequence"/>
</dbReference>
<feature type="region of interest" description="Disordered" evidence="1">
    <location>
        <begin position="302"/>
        <end position="393"/>
    </location>
</feature>
<feature type="region of interest" description="Disordered" evidence="1">
    <location>
        <begin position="169"/>
        <end position="259"/>
    </location>
</feature>
<feature type="compositionally biased region" description="Basic residues" evidence="1">
    <location>
        <begin position="570"/>
        <end position="579"/>
    </location>
</feature>
<feature type="compositionally biased region" description="Polar residues" evidence="1">
    <location>
        <begin position="235"/>
        <end position="259"/>
    </location>
</feature>
<feature type="region of interest" description="Disordered" evidence="1">
    <location>
        <begin position="521"/>
        <end position="583"/>
    </location>
</feature>
<dbReference type="SUPFAM" id="SSF50729">
    <property type="entry name" value="PH domain-like"/>
    <property type="match status" value="1"/>
</dbReference>
<evidence type="ECO:0000313" key="2">
    <source>
        <dbReference type="EMBL" id="KJA22840.1"/>
    </source>
</evidence>
<feature type="compositionally biased region" description="Low complexity" evidence="1">
    <location>
        <begin position="369"/>
        <end position="388"/>
    </location>
</feature>
<feature type="compositionally biased region" description="Basic and acidic residues" evidence="1">
    <location>
        <begin position="541"/>
        <end position="569"/>
    </location>
</feature>
<feature type="compositionally biased region" description="Pro residues" evidence="1">
    <location>
        <begin position="304"/>
        <end position="315"/>
    </location>
</feature>
<evidence type="ECO:0008006" key="4">
    <source>
        <dbReference type="Google" id="ProtNLM"/>
    </source>
</evidence>
<dbReference type="OrthoDB" id="2357150at2759"/>
<dbReference type="Gene3D" id="2.30.29.30">
    <property type="entry name" value="Pleckstrin-homology domain (PH domain)/Phosphotyrosine-binding domain (PTB)"/>
    <property type="match status" value="1"/>
</dbReference>
<protein>
    <recommendedName>
        <fullName evidence="4">RanBD1 domain-containing protein</fullName>
    </recommendedName>
</protein>
<reference evidence="3" key="1">
    <citation type="submission" date="2014-04" db="EMBL/GenBank/DDBJ databases">
        <title>Evolutionary Origins and Diversification of the Mycorrhizal Mutualists.</title>
        <authorList>
            <consortium name="DOE Joint Genome Institute"/>
            <consortium name="Mycorrhizal Genomics Consortium"/>
            <person name="Kohler A."/>
            <person name="Kuo A."/>
            <person name="Nagy L.G."/>
            <person name="Floudas D."/>
            <person name="Copeland A."/>
            <person name="Barry K.W."/>
            <person name="Cichocki N."/>
            <person name="Veneault-Fourrey C."/>
            <person name="LaButti K."/>
            <person name="Lindquist E.A."/>
            <person name="Lipzen A."/>
            <person name="Lundell T."/>
            <person name="Morin E."/>
            <person name="Murat C."/>
            <person name="Riley R."/>
            <person name="Ohm R."/>
            <person name="Sun H."/>
            <person name="Tunlid A."/>
            <person name="Henrissat B."/>
            <person name="Grigoriev I.V."/>
            <person name="Hibbett D.S."/>
            <person name="Martin F."/>
        </authorList>
    </citation>
    <scope>NUCLEOTIDE SEQUENCE [LARGE SCALE GENOMIC DNA]</scope>
    <source>
        <strain evidence="3">FD-334 SS-4</strain>
    </source>
</reference>
<name>A0A0D2PSW9_HYPSF</name>
<proteinExistence type="predicted"/>